<keyword evidence="5" id="KW-1185">Reference proteome</keyword>
<dbReference type="NCBIfam" id="TIGR02595">
    <property type="entry name" value="PEP_CTERM"/>
    <property type="match status" value="1"/>
</dbReference>
<feature type="chain" id="PRO_5046296486" description="Ice-binding protein C-terminal domain-containing protein" evidence="2">
    <location>
        <begin position="25"/>
        <end position="284"/>
    </location>
</feature>
<protein>
    <recommendedName>
        <fullName evidence="3">Ice-binding protein C-terminal domain-containing protein</fullName>
    </recommendedName>
</protein>
<feature type="signal peptide" evidence="2">
    <location>
        <begin position="1"/>
        <end position="24"/>
    </location>
</feature>
<gene>
    <name evidence="4" type="ORF">GCM10022276_09370</name>
</gene>
<feature type="transmembrane region" description="Helical" evidence="1">
    <location>
        <begin position="256"/>
        <end position="273"/>
    </location>
</feature>
<proteinExistence type="predicted"/>
<feature type="domain" description="Ice-binding protein C-terminal" evidence="3">
    <location>
        <begin position="249"/>
        <end position="275"/>
    </location>
</feature>
<evidence type="ECO:0000313" key="5">
    <source>
        <dbReference type="Proteomes" id="UP001500827"/>
    </source>
</evidence>
<evidence type="ECO:0000256" key="1">
    <source>
        <dbReference type="SAM" id="Phobius"/>
    </source>
</evidence>
<comment type="caution">
    <text evidence="4">The sequence shown here is derived from an EMBL/GenBank/DDBJ whole genome shotgun (WGS) entry which is preliminary data.</text>
</comment>
<keyword evidence="1" id="KW-0472">Membrane</keyword>
<dbReference type="NCBIfam" id="NF035944">
    <property type="entry name" value="PEPxxWA-CTERM"/>
    <property type="match status" value="1"/>
</dbReference>
<dbReference type="RefSeq" id="WP_344698525.1">
    <property type="nucleotide sequence ID" value="NZ_BAABBM010000001.1"/>
</dbReference>
<sequence length="284" mass="28460">MSKISRFLATAAFAVAVVPTAAGAGGNIFLTGHDTDLHGYFGSVSAVAAMTADVNFVRNGSSLPLLVFDKGTNELAGLLTSLGIPYTAIDPTIASNVTDSLFDPTVYSAFAVASNVNCGGCDLFASDVANIATHTSAISAFFNAGGGILGFAAANDPNGYAYVPEAAANAGGNPPSNGFVETAAGLAAGLVAENGDATHNYFPTPGTGGLSSAYQVAEVNGDNVESVFIKNGSIVCTGDDCVITGGGGAVPEPGTWAMMLFGFGAIGVAVRTGRRRKALKTQRA</sequence>
<evidence type="ECO:0000256" key="2">
    <source>
        <dbReference type="SAM" id="SignalP"/>
    </source>
</evidence>
<name>A0ABP7L4M2_9SPHN</name>
<dbReference type="Proteomes" id="UP001500827">
    <property type="component" value="Unassembled WGS sequence"/>
</dbReference>
<dbReference type="InterPro" id="IPR013424">
    <property type="entry name" value="Ice-binding_C"/>
</dbReference>
<dbReference type="EMBL" id="BAABBM010000001">
    <property type="protein sequence ID" value="GAA3892328.1"/>
    <property type="molecule type" value="Genomic_DNA"/>
</dbReference>
<accession>A0ABP7L4M2</accession>
<reference evidence="5" key="1">
    <citation type="journal article" date="2019" name="Int. J. Syst. Evol. Microbiol.">
        <title>The Global Catalogue of Microorganisms (GCM) 10K type strain sequencing project: providing services to taxonomists for standard genome sequencing and annotation.</title>
        <authorList>
            <consortium name="The Broad Institute Genomics Platform"/>
            <consortium name="The Broad Institute Genome Sequencing Center for Infectious Disease"/>
            <person name="Wu L."/>
            <person name="Ma J."/>
        </authorList>
    </citation>
    <scope>NUCLEOTIDE SEQUENCE [LARGE SCALE GENOMIC DNA]</scope>
    <source>
        <strain evidence="5">JCM 17543</strain>
    </source>
</reference>
<evidence type="ECO:0000259" key="3">
    <source>
        <dbReference type="Pfam" id="PF07589"/>
    </source>
</evidence>
<organism evidence="4 5">
    <name type="scientific">Sphingomonas limnosediminicola</name>
    <dbReference type="NCBI Taxonomy" id="940133"/>
    <lineage>
        <taxon>Bacteria</taxon>
        <taxon>Pseudomonadati</taxon>
        <taxon>Pseudomonadota</taxon>
        <taxon>Alphaproteobacteria</taxon>
        <taxon>Sphingomonadales</taxon>
        <taxon>Sphingomonadaceae</taxon>
        <taxon>Sphingomonas</taxon>
    </lineage>
</organism>
<keyword evidence="1" id="KW-1133">Transmembrane helix</keyword>
<dbReference type="Pfam" id="PF07589">
    <property type="entry name" value="PEP-CTERM"/>
    <property type="match status" value="1"/>
</dbReference>
<evidence type="ECO:0000313" key="4">
    <source>
        <dbReference type="EMBL" id="GAA3892328.1"/>
    </source>
</evidence>
<keyword evidence="1" id="KW-0812">Transmembrane</keyword>
<keyword evidence="2" id="KW-0732">Signal</keyword>